<evidence type="ECO:0000256" key="2">
    <source>
        <dbReference type="SAM" id="Phobius"/>
    </source>
</evidence>
<keyword evidence="2" id="KW-0812">Transmembrane</keyword>
<protein>
    <submittedName>
        <fullName evidence="4">Phosphate ABC transporter, PhoT family TC 3.A.1.7.1, substrate-binding protein</fullName>
    </submittedName>
</protein>
<dbReference type="Proteomes" id="UP000198736">
    <property type="component" value="Unassembled WGS sequence"/>
</dbReference>
<dbReference type="InterPro" id="IPR024370">
    <property type="entry name" value="PBP_domain"/>
</dbReference>
<dbReference type="PANTHER" id="PTHR30570">
    <property type="entry name" value="PERIPLASMIC PHOSPHATE BINDING COMPONENT OF PHOSPHATE ABC TRANSPORTER"/>
    <property type="match status" value="1"/>
</dbReference>
<dbReference type="SUPFAM" id="SSF53850">
    <property type="entry name" value="Periplasmic binding protein-like II"/>
    <property type="match status" value="1"/>
</dbReference>
<dbReference type="InterPro" id="IPR050811">
    <property type="entry name" value="Phosphate_ABC_transporter"/>
</dbReference>
<dbReference type="Pfam" id="PF12849">
    <property type="entry name" value="PBP_like_2"/>
    <property type="match status" value="1"/>
</dbReference>
<dbReference type="PANTHER" id="PTHR30570:SF1">
    <property type="entry name" value="PHOSPHATE-BINDING PROTEIN PSTS"/>
    <property type="match status" value="1"/>
</dbReference>
<organism evidence="4 5">
    <name type="scientific">Candidatus Nitrospira nitrificans</name>
    <dbReference type="NCBI Taxonomy" id="1742973"/>
    <lineage>
        <taxon>Bacteria</taxon>
        <taxon>Pseudomonadati</taxon>
        <taxon>Nitrospirota</taxon>
        <taxon>Nitrospiria</taxon>
        <taxon>Nitrospirales</taxon>
        <taxon>Nitrospiraceae</taxon>
        <taxon>Nitrospira</taxon>
    </lineage>
</organism>
<evidence type="ECO:0000256" key="1">
    <source>
        <dbReference type="ARBA" id="ARBA00022729"/>
    </source>
</evidence>
<evidence type="ECO:0000313" key="4">
    <source>
        <dbReference type="EMBL" id="CUS38350.1"/>
    </source>
</evidence>
<gene>
    <name evidence="4" type="ORF">COMA2_50041</name>
</gene>
<keyword evidence="5" id="KW-1185">Reference proteome</keyword>
<accession>A0A0S4LN33</accession>
<proteinExistence type="predicted"/>
<dbReference type="EMBL" id="CZPZ01000032">
    <property type="protein sequence ID" value="CUS38350.1"/>
    <property type="molecule type" value="Genomic_DNA"/>
</dbReference>
<reference evidence="5" key="1">
    <citation type="submission" date="2015-10" db="EMBL/GenBank/DDBJ databases">
        <authorList>
            <person name="Luecker S."/>
            <person name="Luecker S."/>
        </authorList>
    </citation>
    <scope>NUCLEOTIDE SEQUENCE [LARGE SCALE GENOMIC DNA]</scope>
</reference>
<feature type="domain" description="PBP" evidence="3">
    <location>
        <begin position="37"/>
        <end position="268"/>
    </location>
</feature>
<evidence type="ECO:0000313" key="5">
    <source>
        <dbReference type="Proteomes" id="UP000198736"/>
    </source>
</evidence>
<dbReference type="Gene3D" id="3.40.190.10">
    <property type="entry name" value="Periplasmic binding protein-like II"/>
    <property type="match status" value="2"/>
</dbReference>
<dbReference type="AlphaFoldDB" id="A0A0S4LN33"/>
<keyword evidence="2" id="KW-0472">Membrane</keyword>
<feature type="transmembrane region" description="Helical" evidence="2">
    <location>
        <begin position="12"/>
        <end position="34"/>
    </location>
</feature>
<keyword evidence="1" id="KW-0732">Signal</keyword>
<evidence type="ECO:0000259" key="3">
    <source>
        <dbReference type="Pfam" id="PF12849"/>
    </source>
</evidence>
<keyword evidence="2" id="KW-1133">Transmembrane helix</keyword>
<dbReference type="CDD" id="cd13653">
    <property type="entry name" value="PBP2_phosphate_like_1"/>
    <property type="match status" value="1"/>
</dbReference>
<name>A0A0S4LN33_9BACT</name>
<dbReference type="STRING" id="1742973.COMA2_50041"/>
<sequence>MKCSCDLTTRKVIRAVLMVILLSVNVLVGGQAIATDQLTGKLVVTGASTLAPLIAEIGKRFENLHPRVRIDVQSGGSSRGVADARQGLADIGMVSRAMKDEEKDLYAFPVARDGVGIILHNGNPVQVLADEQVVAIYRGKITNWKDVGGKDASITVVNKAEGRSTLEVFLHYFKLKNTDVKAQVVIGDNEQGIKTVAGNRHAIGYVSIGTAEHDESQSVPIKLLPIGGIPASTENVRNGTFPVSRTLHIITRTPPTGLAKAFIDYTRSKAVHDIIQQQYFVPLVD</sequence>